<evidence type="ECO:0000313" key="3">
    <source>
        <dbReference type="EMBL" id="KAE9029486.1"/>
    </source>
</evidence>
<gene>
    <name evidence="3" type="ORF">PR001_g11502</name>
    <name evidence="2" type="ORF">PR002_g11692</name>
    <name evidence="4" type="ORF">PR003_g12185</name>
</gene>
<keyword evidence="1" id="KW-0732">Signal</keyword>
<name>A0A6A3MDB1_9STRA</name>
<dbReference type="Proteomes" id="UP000429607">
    <property type="component" value="Unassembled WGS sequence"/>
</dbReference>
<proteinExistence type="predicted"/>
<accession>A0A6A3MDB1</accession>
<dbReference type="Proteomes" id="UP000434957">
    <property type="component" value="Unassembled WGS sequence"/>
</dbReference>
<comment type="caution">
    <text evidence="3">The sequence shown here is derived from an EMBL/GenBank/DDBJ whole genome shotgun (WGS) entry which is preliminary data.</text>
</comment>
<dbReference type="EMBL" id="QXFU01000709">
    <property type="protein sequence ID" value="KAE9023534.1"/>
    <property type="molecule type" value="Genomic_DNA"/>
</dbReference>
<evidence type="ECO:0000256" key="1">
    <source>
        <dbReference type="SAM" id="SignalP"/>
    </source>
</evidence>
<reference evidence="5 7" key="1">
    <citation type="submission" date="2018-09" db="EMBL/GenBank/DDBJ databases">
        <title>Genomic investigation of the strawberry pathogen Phytophthora fragariae indicates pathogenicity is determined by transcriptional variation in three key races.</title>
        <authorList>
            <person name="Adams T.M."/>
            <person name="Armitage A.D."/>
            <person name="Sobczyk M.K."/>
            <person name="Bates H.J."/>
            <person name="Dunwell J.M."/>
            <person name="Nellist C.F."/>
            <person name="Harrison R.J."/>
        </authorList>
    </citation>
    <scope>NUCLEOTIDE SEQUENCE [LARGE SCALE GENOMIC DNA]</scope>
    <source>
        <strain evidence="3 5">SCRP249</strain>
        <strain evidence="2 7">SCRP324</strain>
        <strain evidence="4 6">SCRP333</strain>
    </source>
</reference>
<evidence type="ECO:0000313" key="7">
    <source>
        <dbReference type="Proteomes" id="UP000435112"/>
    </source>
</evidence>
<feature type="signal peptide" evidence="1">
    <location>
        <begin position="1"/>
        <end position="25"/>
    </location>
</feature>
<dbReference type="AlphaFoldDB" id="A0A6A3MDB1"/>
<evidence type="ECO:0008006" key="8">
    <source>
        <dbReference type="Google" id="ProtNLM"/>
    </source>
</evidence>
<evidence type="ECO:0000313" key="6">
    <source>
        <dbReference type="Proteomes" id="UP000434957"/>
    </source>
</evidence>
<evidence type="ECO:0000313" key="2">
    <source>
        <dbReference type="EMBL" id="KAE9023534.1"/>
    </source>
</evidence>
<feature type="chain" id="PRO_5036165134" description="RxLR effector protein" evidence="1">
    <location>
        <begin position="26"/>
        <end position="51"/>
    </location>
</feature>
<evidence type="ECO:0000313" key="4">
    <source>
        <dbReference type="EMBL" id="KAE9337067.1"/>
    </source>
</evidence>
<sequence>MCCLQAVGRTSLLPLFLLNAAPCFTKHPTASAGRRALERCRPPAESAPLIG</sequence>
<keyword evidence="6" id="KW-1185">Reference proteome</keyword>
<protein>
    <recommendedName>
        <fullName evidence="8">RxLR effector protein</fullName>
    </recommendedName>
</protein>
<dbReference type="Proteomes" id="UP000435112">
    <property type="component" value="Unassembled WGS sequence"/>
</dbReference>
<dbReference type="EMBL" id="QXFT01000726">
    <property type="protein sequence ID" value="KAE9337067.1"/>
    <property type="molecule type" value="Genomic_DNA"/>
</dbReference>
<evidence type="ECO:0000313" key="5">
    <source>
        <dbReference type="Proteomes" id="UP000429607"/>
    </source>
</evidence>
<organism evidence="3 5">
    <name type="scientific">Phytophthora rubi</name>
    <dbReference type="NCBI Taxonomy" id="129364"/>
    <lineage>
        <taxon>Eukaryota</taxon>
        <taxon>Sar</taxon>
        <taxon>Stramenopiles</taxon>
        <taxon>Oomycota</taxon>
        <taxon>Peronosporomycetes</taxon>
        <taxon>Peronosporales</taxon>
        <taxon>Peronosporaceae</taxon>
        <taxon>Phytophthora</taxon>
    </lineage>
</organism>
<dbReference type="EMBL" id="QXFV01000710">
    <property type="protein sequence ID" value="KAE9029486.1"/>
    <property type="molecule type" value="Genomic_DNA"/>
</dbReference>